<name>A0A848L222_9ACTN</name>
<evidence type="ECO:0000313" key="2">
    <source>
        <dbReference type="EMBL" id="NMO03135.1"/>
    </source>
</evidence>
<protein>
    <submittedName>
        <fullName evidence="2">Formylglycine-generating enzyme family protein</fullName>
    </submittedName>
</protein>
<evidence type="ECO:0000313" key="3">
    <source>
        <dbReference type="Proteomes" id="UP000550729"/>
    </source>
</evidence>
<organism evidence="2 3">
    <name type="scientific">Gordonia asplenii</name>
    <dbReference type="NCBI Taxonomy" id="2725283"/>
    <lineage>
        <taxon>Bacteria</taxon>
        <taxon>Bacillati</taxon>
        <taxon>Actinomycetota</taxon>
        <taxon>Actinomycetes</taxon>
        <taxon>Mycobacteriales</taxon>
        <taxon>Gordoniaceae</taxon>
        <taxon>Gordonia</taxon>
    </lineage>
</organism>
<evidence type="ECO:0000259" key="1">
    <source>
        <dbReference type="Pfam" id="PF03781"/>
    </source>
</evidence>
<dbReference type="PANTHER" id="PTHR23150">
    <property type="entry name" value="SULFATASE MODIFYING FACTOR 1, 2"/>
    <property type="match status" value="1"/>
</dbReference>
<sequence>MIRLDGGEFTMGSNDFYREEMPPHRREVGAFWIDRHPVTVADFGRFVADTGHVTVAERAPDPSDYPGVDPAALVAGGLVFAQPKTPVPLNDWQQWWAYLPGAHWRQPFGADANRVDLQRHPVTQVGVHDAQAYAAWAGKELPTEAEWEYAARGGHDGRTFSWGDEFAPGGQRMANTWIGAFPTEFVPERRQTDRPGTTAVGRYPPNDYGLYDMAGNVWEWTADEYTDDHSAATSCCAPVRPRAARSGLIRNVIKGGSFLCAPNYCLRYRPAARQAQDSDTSTCHLGFRCVIRD</sequence>
<reference evidence="2 3" key="1">
    <citation type="submission" date="2020-04" db="EMBL/GenBank/DDBJ databases">
        <title>Gordonia sp. nov. TBRC 11910.</title>
        <authorList>
            <person name="Suriyachadkun C."/>
        </authorList>
    </citation>
    <scope>NUCLEOTIDE SEQUENCE [LARGE SCALE GENOMIC DNA]</scope>
    <source>
        <strain evidence="2 3">TBRC 11910</strain>
    </source>
</reference>
<dbReference type="GO" id="GO:0120147">
    <property type="term" value="F:formylglycine-generating oxidase activity"/>
    <property type="evidence" value="ECO:0007669"/>
    <property type="project" value="TreeGrafter"/>
</dbReference>
<dbReference type="RefSeq" id="WP_170195711.1">
    <property type="nucleotide sequence ID" value="NZ_JABBNB010000020.1"/>
</dbReference>
<dbReference type="Gene3D" id="3.90.1580.10">
    <property type="entry name" value="paralog of FGE (formylglycine-generating enzyme)"/>
    <property type="match status" value="1"/>
</dbReference>
<dbReference type="Proteomes" id="UP000550729">
    <property type="component" value="Unassembled WGS sequence"/>
</dbReference>
<gene>
    <name evidence="2" type="ORF">HH308_18135</name>
</gene>
<proteinExistence type="predicted"/>
<dbReference type="Pfam" id="PF03781">
    <property type="entry name" value="FGE-sulfatase"/>
    <property type="match status" value="1"/>
</dbReference>
<dbReference type="InterPro" id="IPR051043">
    <property type="entry name" value="Sulfatase_Mod_Factor_Kinase"/>
</dbReference>
<dbReference type="SUPFAM" id="SSF56436">
    <property type="entry name" value="C-type lectin-like"/>
    <property type="match status" value="1"/>
</dbReference>
<dbReference type="InterPro" id="IPR042095">
    <property type="entry name" value="SUMF_sf"/>
</dbReference>
<feature type="domain" description="Sulfatase-modifying factor enzyme-like" evidence="1">
    <location>
        <begin position="1"/>
        <end position="290"/>
    </location>
</feature>
<dbReference type="InterPro" id="IPR016187">
    <property type="entry name" value="CTDL_fold"/>
</dbReference>
<dbReference type="InterPro" id="IPR005532">
    <property type="entry name" value="SUMF_dom"/>
</dbReference>
<dbReference type="EMBL" id="JABBNB010000020">
    <property type="protein sequence ID" value="NMO03135.1"/>
    <property type="molecule type" value="Genomic_DNA"/>
</dbReference>
<dbReference type="AlphaFoldDB" id="A0A848L222"/>
<accession>A0A848L222</accession>
<comment type="caution">
    <text evidence="2">The sequence shown here is derived from an EMBL/GenBank/DDBJ whole genome shotgun (WGS) entry which is preliminary data.</text>
</comment>
<keyword evidence="3" id="KW-1185">Reference proteome</keyword>
<dbReference type="PANTHER" id="PTHR23150:SF19">
    <property type="entry name" value="FORMYLGLYCINE-GENERATING ENZYME"/>
    <property type="match status" value="1"/>
</dbReference>